<name>X1N0H1_9ZZZZ</name>
<evidence type="ECO:0000313" key="1">
    <source>
        <dbReference type="EMBL" id="GAI37497.1"/>
    </source>
</evidence>
<reference evidence="1" key="1">
    <citation type="journal article" date="2014" name="Front. Microbiol.">
        <title>High frequency of phylogenetically diverse reductive dehalogenase-homologous genes in deep subseafloor sedimentary metagenomes.</title>
        <authorList>
            <person name="Kawai M."/>
            <person name="Futagami T."/>
            <person name="Toyoda A."/>
            <person name="Takaki Y."/>
            <person name="Nishi S."/>
            <person name="Hori S."/>
            <person name="Arai W."/>
            <person name="Tsubouchi T."/>
            <person name="Morono Y."/>
            <person name="Uchiyama I."/>
            <person name="Ito T."/>
            <person name="Fujiyama A."/>
            <person name="Inagaki F."/>
            <person name="Takami H."/>
        </authorList>
    </citation>
    <scope>NUCLEOTIDE SEQUENCE</scope>
    <source>
        <strain evidence="1">Expedition CK06-06</strain>
    </source>
</reference>
<gene>
    <name evidence="1" type="ORF">S06H3_44174</name>
</gene>
<dbReference type="AlphaFoldDB" id="X1N0H1"/>
<organism evidence="1">
    <name type="scientific">marine sediment metagenome</name>
    <dbReference type="NCBI Taxonomy" id="412755"/>
    <lineage>
        <taxon>unclassified sequences</taxon>
        <taxon>metagenomes</taxon>
        <taxon>ecological metagenomes</taxon>
    </lineage>
</organism>
<accession>X1N0H1</accession>
<comment type="caution">
    <text evidence="1">The sequence shown here is derived from an EMBL/GenBank/DDBJ whole genome shotgun (WGS) entry which is preliminary data.</text>
</comment>
<dbReference type="EMBL" id="BARV01027459">
    <property type="protein sequence ID" value="GAI37497.1"/>
    <property type="molecule type" value="Genomic_DNA"/>
</dbReference>
<proteinExistence type="predicted"/>
<protein>
    <submittedName>
        <fullName evidence="1">Uncharacterized protein</fullName>
    </submittedName>
</protein>
<feature type="non-terminal residue" evidence="1">
    <location>
        <position position="1"/>
    </location>
</feature>
<sequence length="118" mass="13153">GGIVGLAVAASKLKGTVIGHTKEIFKIMNYLINESGGLNFPTIAVCQKNRDEITKTVCSKIDNLEKTVGRLERGFNTKIDVISTDLKQLTVIKIENLEKQVEQRIILESILKELKKEE</sequence>